<feature type="domain" description="RIIa" evidence="7">
    <location>
        <begin position="13"/>
        <end position="47"/>
    </location>
</feature>
<dbReference type="AlphaFoldDB" id="A0A0N5CP58"/>
<dbReference type="InterPro" id="IPR003117">
    <property type="entry name" value="cAMP_dep_PK_reg_su_I/II_a/b"/>
</dbReference>
<evidence type="ECO:0000256" key="4">
    <source>
        <dbReference type="ARBA" id="ARBA00025518"/>
    </source>
</evidence>
<dbReference type="GO" id="GO:0007339">
    <property type="term" value="P:binding of sperm to zona pellucida"/>
    <property type="evidence" value="ECO:0007669"/>
    <property type="project" value="InterPro"/>
</dbReference>
<reference evidence="8 9" key="2">
    <citation type="submission" date="2018-11" db="EMBL/GenBank/DDBJ databases">
        <authorList>
            <consortium name="Pathogen Informatics"/>
        </authorList>
    </citation>
    <scope>NUCLEOTIDE SEQUENCE [LARGE SCALE GENOMIC DNA]</scope>
</reference>
<reference evidence="10" key="1">
    <citation type="submission" date="2017-02" db="UniProtKB">
        <authorList>
            <consortium name="WormBaseParasite"/>
        </authorList>
    </citation>
    <scope>IDENTIFICATION</scope>
</reference>
<evidence type="ECO:0000256" key="6">
    <source>
        <dbReference type="ARBA" id="ARBA00044028"/>
    </source>
</evidence>
<keyword evidence="3" id="KW-0472">Membrane</keyword>
<dbReference type="Pfam" id="PF00612">
    <property type="entry name" value="IQ"/>
    <property type="match status" value="1"/>
</dbReference>
<dbReference type="STRING" id="103827.A0A0N5CP58"/>
<dbReference type="Gene3D" id="1.20.890.10">
    <property type="entry name" value="cAMP-dependent protein kinase regulatory subunit, dimerization-anchoring domain"/>
    <property type="match status" value="1"/>
</dbReference>
<comment type="subcellular location">
    <subcellularLocation>
        <location evidence="1">Membrane</location>
        <topology evidence="1">Peripheral membrane protein</topology>
    </subcellularLocation>
</comment>
<evidence type="ECO:0000259" key="7">
    <source>
        <dbReference type="SMART" id="SM00394"/>
    </source>
</evidence>
<accession>A0A0N5CP58</accession>
<dbReference type="WBParaSite" id="TCLT_0000199001-mRNA-1">
    <property type="protein sequence ID" value="TCLT_0000199001-mRNA-1"/>
    <property type="gene ID" value="TCLT_0000199001"/>
</dbReference>
<dbReference type="PANTHER" id="PTHR10699:SF11">
    <property type="entry name" value="IGLOO, ISOFORM A"/>
    <property type="match status" value="1"/>
</dbReference>
<keyword evidence="9" id="KW-1185">Reference proteome</keyword>
<evidence type="ECO:0000313" key="10">
    <source>
        <dbReference type="WBParaSite" id="TCLT_0000199001-mRNA-1"/>
    </source>
</evidence>
<sequence length="111" mass="12800">MAESSIERYKVPDGLRPLLEALAREILRAQPTDLVNFSLLFFNMMQQHCLRNNIEDILKQPELYDSFQNDLQKQYHKKKNELAAQSSSSSLNEAATKIQAAFRGHIVSEYD</sequence>
<dbReference type="SMART" id="SM00394">
    <property type="entry name" value="RIIa"/>
    <property type="match status" value="1"/>
</dbReference>
<dbReference type="GO" id="GO:0005516">
    <property type="term" value="F:calmodulin binding"/>
    <property type="evidence" value="ECO:0007669"/>
    <property type="project" value="TreeGrafter"/>
</dbReference>
<dbReference type="Pfam" id="PF02197">
    <property type="entry name" value="RIIa"/>
    <property type="match status" value="1"/>
</dbReference>
<dbReference type="CDD" id="cd12100">
    <property type="entry name" value="DD_CABYR_SP17"/>
    <property type="match status" value="1"/>
</dbReference>
<dbReference type="EMBL" id="UYYF01000329">
    <property type="protein sequence ID" value="VDM97716.1"/>
    <property type="molecule type" value="Genomic_DNA"/>
</dbReference>
<evidence type="ECO:0000313" key="9">
    <source>
        <dbReference type="Proteomes" id="UP000276776"/>
    </source>
</evidence>
<name>A0A0N5CP58_THECL</name>
<dbReference type="PIRSF" id="PIRSF016533">
    <property type="entry name" value="Sp17"/>
    <property type="match status" value="1"/>
</dbReference>
<dbReference type="GO" id="GO:0016020">
    <property type="term" value="C:membrane"/>
    <property type="evidence" value="ECO:0007669"/>
    <property type="project" value="UniProtKB-SubCell"/>
</dbReference>
<dbReference type="PANTHER" id="PTHR10699">
    <property type="entry name" value="NEUROMODULIN"/>
    <property type="match status" value="1"/>
</dbReference>
<organism evidence="10">
    <name type="scientific">Thelazia callipaeda</name>
    <name type="common">Oriental eyeworm</name>
    <name type="synonym">Parasitic nematode</name>
    <dbReference type="NCBI Taxonomy" id="103827"/>
    <lineage>
        <taxon>Eukaryota</taxon>
        <taxon>Metazoa</taxon>
        <taxon>Ecdysozoa</taxon>
        <taxon>Nematoda</taxon>
        <taxon>Chromadorea</taxon>
        <taxon>Rhabditida</taxon>
        <taxon>Spirurina</taxon>
        <taxon>Spiruromorpha</taxon>
        <taxon>Thelazioidea</taxon>
        <taxon>Thelaziidae</taxon>
        <taxon>Thelazia</taxon>
    </lineage>
</organism>
<dbReference type="OrthoDB" id="252964at2759"/>
<evidence type="ECO:0000256" key="5">
    <source>
        <dbReference type="ARBA" id="ARBA00031837"/>
    </source>
</evidence>
<evidence type="ECO:0000313" key="8">
    <source>
        <dbReference type="EMBL" id="VDM97716.1"/>
    </source>
</evidence>
<dbReference type="PROSITE" id="PS50096">
    <property type="entry name" value="IQ"/>
    <property type="match status" value="1"/>
</dbReference>
<dbReference type="InterPro" id="IPR047579">
    <property type="entry name" value="DD_CABYR_SP17"/>
</dbReference>
<evidence type="ECO:0000256" key="2">
    <source>
        <dbReference type="ARBA" id="ARBA00014863"/>
    </source>
</evidence>
<comment type="function">
    <text evidence="4">Sperm surface zona pellucida binding protein. Helps to bind spermatozoa to the zona pellucida with high affinity. Might function in binding zona pellucida and carbohydrates.</text>
</comment>
<dbReference type="Proteomes" id="UP000276776">
    <property type="component" value="Unassembled WGS sequence"/>
</dbReference>
<comment type="subunit">
    <text evidence="6">Homodimer. May interact with ROPN1.</text>
</comment>
<evidence type="ECO:0000256" key="3">
    <source>
        <dbReference type="ARBA" id="ARBA00023136"/>
    </source>
</evidence>
<dbReference type="InterPro" id="IPR012105">
    <property type="entry name" value="Sp17"/>
</dbReference>
<evidence type="ECO:0000256" key="1">
    <source>
        <dbReference type="ARBA" id="ARBA00004170"/>
    </source>
</evidence>
<protein>
    <recommendedName>
        <fullName evidence="2">Sperm surface protein Sp17</fullName>
    </recommendedName>
    <alternativeName>
        <fullName evidence="5">Sperm autoantigenic protein 17</fullName>
    </alternativeName>
</protein>
<proteinExistence type="predicted"/>
<dbReference type="SUPFAM" id="SSF47391">
    <property type="entry name" value="Dimerization-anchoring domain of cAMP-dependent PK regulatory subunit"/>
    <property type="match status" value="1"/>
</dbReference>
<dbReference type="InterPro" id="IPR000048">
    <property type="entry name" value="IQ_motif_EF-hand-BS"/>
</dbReference>
<gene>
    <name evidence="8" type="ORF">TCLT_LOCUS1991</name>
</gene>